<accession>A0A6F8ZFJ8</accession>
<organism evidence="2 3">
    <name type="scientific">Candidatus Hydrogenisulfobacillus filiaventi</name>
    <dbReference type="NCBI Taxonomy" id="2707344"/>
    <lineage>
        <taxon>Bacteria</taxon>
        <taxon>Bacillati</taxon>
        <taxon>Bacillota</taxon>
        <taxon>Clostridia</taxon>
        <taxon>Eubacteriales</taxon>
        <taxon>Clostridiales Family XVII. Incertae Sedis</taxon>
        <taxon>Candidatus Hydrogenisulfobacillus</taxon>
    </lineage>
</organism>
<evidence type="ECO:0000256" key="1">
    <source>
        <dbReference type="SAM" id="Phobius"/>
    </source>
</evidence>
<keyword evidence="1" id="KW-1133">Transmembrane helix</keyword>
<keyword evidence="1" id="KW-0812">Transmembrane</keyword>
<dbReference type="EMBL" id="LR778114">
    <property type="protein sequence ID" value="CAB1128369.1"/>
    <property type="molecule type" value="Genomic_DNA"/>
</dbReference>
<evidence type="ECO:0000313" key="3">
    <source>
        <dbReference type="Proteomes" id="UP000503399"/>
    </source>
</evidence>
<gene>
    <name evidence="2" type="ORF">R50_0863</name>
</gene>
<sequence length="108" mass="12176">MGMGTQQTGHRPAAWKLRVSAAGTILALLTVLVAWQVAPGRYLGQPLLPGWHGWTWKGGVTVAFLAAFWLSLRVPVREQPLWLRRLHRLVWWAMLGGMVTYLLPPLLR</sequence>
<reference evidence="2 3" key="1">
    <citation type="submission" date="2020-02" db="EMBL/GenBank/DDBJ databases">
        <authorList>
            <person name="Hogendoorn C."/>
        </authorList>
    </citation>
    <scope>NUCLEOTIDE SEQUENCE [LARGE SCALE GENOMIC DNA]</scope>
    <source>
        <strain evidence="2">R501</strain>
    </source>
</reference>
<feature type="transmembrane region" description="Helical" evidence="1">
    <location>
        <begin position="21"/>
        <end position="38"/>
    </location>
</feature>
<keyword evidence="1" id="KW-0472">Membrane</keyword>
<keyword evidence="3" id="KW-1185">Reference proteome</keyword>
<proteinExistence type="predicted"/>
<feature type="transmembrane region" description="Helical" evidence="1">
    <location>
        <begin position="58"/>
        <end position="76"/>
    </location>
</feature>
<dbReference type="Proteomes" id="UP000503399">
    <property type="component" value="Chromosome"/>
</dbReference>
<name>A0A6F8ZFJ8_9FIRM</name>
<dbReference type="KEGG" id="hfv:R50_0863"/>
<evidence type="ECO:0000313" key="2">
    <source>
        <dbReference type="EMBL" id="CAB1128369.1"/>
    </source>
</evidence>
<dbReference type="AlphaFoldDB" id="A0A6F8ZFJ8"/>
<feature type="transmembrane region" description="Helical" evidence="1">
    <location>
        <begin position="88"/>
        <end position="107"/>
    </location>
</feature>
<protein>
    <submittedName>
        <fullName evidence="2">Uncharacterized protein</fullName>
    </submittedName>
</protein>